<dbReference type="KEGG" id="snk:CP967_02985"/>
<name>A0A5J6F4V1_9ACTN</name>
<proteinExistence type="predicted"/>
<protein>
    <submittedName>
        <fullName evidence="2">Uncharacterized protein</fullName>
    </submittedName>
</protein>
<reference evidence="2 3" key="1">
    <citation type="submission" date="2017-09" db="EMBL/GenBank/DDBJ databases">
        <authorList>
            <person name="Lee N."/>
            <person name="Cho B.-K."/>
        </authorList>
    </citation>
    <scope>NUCLEOTIDE SEQUENCE [LARGE SCALE GENOMIC DNA]</scope>
    <source>
        <strain evidence="2 3">ATCC 12769</strain>
    </source>
</reference>
<feature type="region of interest" description="Disordered" evidence="1">
    <location>
        <begin position="1"/>
        <end position="75"/>
    </location>
</feature>
<evidence type="ECO:0000256" key="1">
    <source>
        <dbReference type="SAM" id="MobiDB-lite"/>
    </source>
</evidence>
<organism evidence="2 3">
    <name type="scientific">Streptomyces nitrosporeus</name>
    <dbReference type="NCBI Taxonomy" id="28894"/>
    <lineage>
        <taxon>Bacteria</taxon>
        <taxon>Bacillati</taxon>
        <taxon>Actinomycetota</taxon>
        <taxon>Actinomycetes</taxon>
        <taxon>Kitasatosporales</taxon>
        <taxon>Streptomycetaceae</taxon>
        <taxon>Streptomyces</taxon>
    </lineage>
</organism>
<accession>A0A5J6F4V1</accession>
<dbReference type="AlphaFoldDB" id="A0A5J6F4V1"/>
<evidence type="ECO:0000313" key="2">
    <source>
        <dbReference type="EMBL" id="QEU71063.1"/>
    </source>
</evidence>
<sequence>MSGGAGARVPEERAGAGGREPVAGAGGGTLRPAKSGDVTYPTHREPRVAPGPGGRRRRPPGVPAVKRCPSDRNQP</sequence>
<dbReference type="EMBL" id="CP023702">
    <property type="protein sequence ID" value="QEU71063.1"/>
    <property type="molecule type" value="Genomic_DNA"/>
</dbReference>
<evidence type="ECO:0000313" key="3">
    <source>
        <dbReference type="Proteomes" id="UP000326178"/>
    </source>
</evidence>
<keyword evidence="3" id="KW-1185">Reference proteome</keyword>
<dbReference type="Proteomes" id="UP000326178">
    <property type="component" value="Chromosome"/>
</dbReference>
<gene>
    <name evidence="2" type="ORF">CP967_02985</name>
</gene>